<dbReference type="Gene3D" id="3.90.320.10">
    <property type="match status" value="1"/>
</dbReference>
<dbReference type="InterPro" id="IPR011604">
    <property type="entry name" value="PDDEXK-like_dom_sf"/>
</dbReference>
<organism evidence="2 3">
    <name type="scientific">Candidatus Portnoybacteria bacterium CG10_big_fil_rev_8_21_14_0_10_36_7</name>
    <dbReference type="NCBI Taxonomy" id="1974812"/>
    <lineage>
        <taxon>Bacteria</taxon>
        <taxon>Candidatus Portnoyibacteriota</taxon>
    </lineage>
</organism>
<dbReference type="Proteomes" id="UP000231450">
    <property type="component" value="Unassembled WGS sequence"/>
</dbReference>
<reference evidence="3" key="1">
    <citation type="submission" date="2017-09" db="EMBL/GenBank/DDBJ databases">
        <title>Depth-based differentiation of microbial function through sediment-hosted aquifers and enrichment of novel symbionts in the deep terrestrial subsurface.</title>
        <authorList>
            <person name="Probst A.J."/>
            <person name="Ladd B."/>
            <person name="Jarett J.K."/>
            <person name="Geller-Mcgrath D.E."/>
            <person name="Sieber C.M.K."/>
            <person name="Emerson J.B."/>
            <person name="Anantharaman K."/>
            <person name="Thomas B.C."/>
            <person name="Malmstrom R."/>
            <person name="Stieglmeier M."/>
            <person name="Klingl A."/>
            <person name="Woyke T."/>
            <person name="Ryan C.M."/>
            <person name="Banfield J.F."/>
        </authorList>
    </citation>
    <scope>NUCLEOTIDE SEQUENCE [LARGE SCALE GENOMIC DNA]</scope>
</reference>
<dbReference type="SUPFAM" id="SSF52980">
    <property type="entry name" value="Restriction endonuclease-like"/>
    <property type="match status" value="1"/>
</dbReference>
<comment type="caution">
    <text evidence="2">The sequence shown here is derived from an EMBL/GenBank/DDBJ whole genome shotgun (WGS) entry which is preliminary data.</text>
</comment>
<evidence type="ECO:0000313" key="3">
    <source>
        <dbReference type="Proteomes" id="UP000231450"/>
    </source>
</evidence>
<evidence type="ECO:0000313" key="2">
    <source>
        <dbReference type="EMBL" id="PJE58067.1"/>
    </source>
</evidence>
<dbReference type="AlphaFoldDB" id="A0A2M8KDS0"/>
<evidence type="ECO:0000259" key="1">
    <source>
        <dbReference type="Pfam" id="PF12705"/>
    </source>
</evidence>
<dbReference type="InterPro" id="IPR038726">
    <property type="entry name" value="PDDEXK_AddAB-type"/>
</dbReference>
<gene>
    <name evidence="2" type="ORF">COU81_02720</name>
</gene>
<accession>A0A2M8KDS0</accession>
<name>A0A2M8KDS0_9BACT</name>
<dbReference type="Pfam" id="PF12705">
    <property type="entry name" value="PDDEXK_1"/>
    <property type="match status" value="1"/>
</dbReference>
<dbReference type="EMBL" id="PFDW01000059">
    <property type="protein sequence ID" value="PJE58067.1"/>
    <property type="molecule type" value="Genomic_DNA"/>
</dbReference>
<protein>
    <recommendedName>
        <fullName evidence="1">PD-(D/E)XK endonuclease-like domain-containing protein</fullName>
    </recommendedName>
</protein>
<sequence>MRISYSALEIFLQCPLKFKYQQIKKIKTPKSKEAIFGTTIHSVLQMLHSPSRDVPPTSDEMLTYFSEKWDPSVYESAQEETMNFAMGVRILKDYYKKNYPSKFNVLDLETFFEAPIVENGETHYITGKIDRIDKIDGDIFEVIDYKTVKKMPSQEIINSNLQLSIYHLGLVNRWPSIRSDNRSVKTSLYFLKHGEKLSVIKTNDVLEETQNKIIKTIIEIKKTDYKPRQSALCAWCGYQSLCPIWKNKYIAEPTIDDIAVQAVIKEFHDLKEKMKKDAQRLAEIKEQVSNYYNTAKVDRIFDAEGRYLARSIKQIYAYDEPVLRDILQRINKWEEVIKIDEAKLKKVSASLPQKIRDEIKSTKKIAKEFFSITFGKDKKINSS</sequence>
<proteinExistence type="predicted"/>
<feature type="domain" description="PD-(D/E)XK endonuclease-like" evidence="1">
    <location>
        <begin position="2"/>
        <end position="243"/>
    </location>
</feature>
<dbReference type="InterPro" id="IPR011335">
    <property type="entry name" value="Restrct_endonuc-II-like"/>
</dbReference>